<feature type="domain" description="EF-hand" evidence="3">
    <location>
        <begin position="81"/>
        <end position="116"/>
    </location>
</feature>
<gene>
    <name evidence="4" type="ORF">GGR13_000210</name>
</gene>
<feature type="signal peptide" evidence="2">
    <location>
        <begin position="1"/>
        <end position="25"/>
    </location>
</feature>
<protein>
    <submittedName>
        <fullName evidence="4">Ca2+-binding EF-hand superfamily protein</fullName>
    </submittedName>
</protein>
<dbReference type="PROSITE" id="PS00018">
    <property type="entry name" value="EF_HAND_1"/>
    <property type="match status" value="2"/>
</dbReference>
<dbReference type="Proteomes" id="UP000545037">
    <property type="component" value="Unassembled WGS sequence"/>
</dbReference>
<feature type="compositionally biased region" description="Basic and acidic residues" evidence="1">
    <location>
        <begin position="121"/>
        <end position="139"/>
    </location>
</feature>
<dbReference type="GO" id="GO:0005509">
    <property type="term" value="F:calcium ion binding"/>
    <property type="evidence" value="ECO:0007669"/>
    <property type="project" value="InterPro"/>
</dbReference>
<evidence type="ECO:0000256" key="2">
    <source>
        <dbReference type="SAM" id="SignalP"/>
    </source>
</evidence>
<dbReference type="InterPro" id="IPR002048">
    <property type="entry name" value="EF_hand_dom"/>
</dbReference>
<sequence length="209" mass="22412">MKKTMMIGGAAALALSAAVGGAALAQQAPAERSPARADANRDGQITRAEFVDARVQRLKAIDTDGDGTITRAERAGAKQARRAERLEGRFDRLDTDRNGAISRTEFQARPERGGRGPGADRMGRGGPRGERMAARREARGPLVIAEAEARATEAFARMDANSDGAVTVAERRAARQQMRQVRQERRAERVARRAAPGSQTQSPPTPGSE</sequence>
<evidence type="ECO:0000313" key="4">
    <source>
        <dbReference type="EMBL" id="MBB5744638.1"/>
    </source>
</evidence>
<dbReference type="InterPro" id="IPR018247">
    <property type="entry name" value="EF_Hand_1_Ca_BS"/>
</dbReference>
<comment type="caution">
    <text evidence="4">The sequence shown here is derived from an EMBL/GenBank/DDBJ whole genome shotgun (WGS) entry which is preliminary data.</text>
</comment>
<dbReference type="SUPFAM" id="SSF47473">
    <property type="entry name" value="EF-hand"/>
    <property type="match status" value="2"/>
</dbReference>
<evidence type="ECO:0000256" key="1">
    <source>
        <dbReference type="SAM" id="MobiDB-lite"/>
    </source>
</evidence>
<keyword evidence="5" id="KW-1185">Reference proteome</keyword>
<dbReference type="EMBL" id="JACHOR010000001">
    <property type="protein sequence ID" value="MBB5744638.1"/>
    <property type="molecule type" value="Genomic_DNA"/>
</dbReference>
<accession>A0A7W9CFD9</accession>
<feature type="region of interest" description="Disordered" evidence="1">
    <location>
        <begin position="163"/>
        <end position="209"/>
    </location>
</feature>
<evidence type="ECO:0000313" key="5">
    <source>
        <dbReference type="Proteomes" id="UP000545037"/>
    </source>
</evidence>
<dbReference type="Gene3D" id="1.10.238.10">
    <property type="entry name" value="EF-hand"/>
    <property type="match status" value="2"/>
</dbReference>
<feature type="region of interest" description="Disordered" evidence="1">
    <location>
        <begin position="108"/>
        <end position="139"/>
    </location>
</feature>
<dbReference type="RefSeq" id="WP_183211616.1">
    <property type="nucleotide sequence ID" value="NZ_JACHOR010000001.1"/>
</dbReference>
<organism evidence="4 5">
    <name type="scientific">Brevundimonas variabilis</name>
    <dbReference type="NCBI Taxonomy" id="74312"/>
    <lineage>
        <taxon>Bacteria</taxon>
        <taxon>Pseudomonadati</taxon>
        <taxon>Pseudomonadota</taxon>
        <taxon>Alphaproteobacteria</taxon>
        <taxon>Caulobacterales</taxon>
        <taxon>Caulobacteraceae</taxon>
        <taxon>Brevundimonas</taxon>
    </lineage>
</organism>
<feature type="region of interest" description="Disordered" evidence="1">
    <location>
        <begin position="22"/>
        <end position="44"/>
    </location>
</feature>
<name>A0A7W9CFD9_9CAUL</name>
<dbReference type="PROSITE" id="PS50222">
    <property type="entry name" value="EF_HAND_2"/>
    <property type="match status" value="1"/>
</dbReference>
<feature type="compositionally biased region" description="Basic and acidic residues" evidence="1">
    <location>
        <begin position="181"/>
        <end position="191"/>
    </location>
</feature>
<dbReference type="InterPro" id="IPR011992">
    <property type="entry name" value="EF-hand-dom_pair"/>
</dbReference>
<proteinExistence type="predicted"/>
<keyword evidence="2" id="KW-0732">Signal</keyword>
<evidence type="ECO:0000259" key="3">
    <source>
        <dbReference type="PROSITE" id="PS50222"/>
    </source>
</evidence>
<dbReference type="Pfam" id="PF13202">
    <property type="entry name" value="EF-hand_5"/>
    <property type="match status" value="4"/>
</dbReference>
<feature type="chain" id="PRO_5031569072" evidence="2">
    <location>
        <begin position="26"/>
        <end position="209"/>
    </location>
</feature>
<reference evidence="4 5" key="1">
    <citation type="submission" date="2020-08" db="EMBL/GenBank/DDBJ databases">
        <title>Genomic Encyclopedia of Type Strains, Phase IV (KMG-IV): sequencing the most valuable type-strain genomes for metagenomic binning, comparative biology and taxonomic classification.</title>
        <authorList>
            <person name="Goeker M."/>
        </authorList>
    </citation>
    <scope>NUCLEOTIDE SEQUENCE [LARGE SCALE GENOMIC DNA]</scope>
    <source>
        <strain evidence="4 5">DSM 4737</strain>
    </source>
</reference>
<dbReference type="AlphaFoldDB" id="A0A7W9CFD9"/>